<dbReference type="InterPro" id="IPR018060">
    <property type="entry name" value="HTH_AraC"/>
</dbReference>
<dbReference type="Proteomes" id="UP001519287">
    <property type="component" value="Unassembled WGS sequence"/>
</dbReference>
<feature type="transmembrane region" description="Helical" evidence="4">
    <location>
        <begin position="300"/>
        <end position="318"/>
    </location>
</feature>
<dbReference type="PRINTS" id="PR00032">
    <property type="entry name" value="HTHARAC"/>
</dbReference>
<name>A0ABS4IQS7_9BACL</name>
<dbReference type="PROSITE" id="PS01124">
    <property type="entry name" value="HTH_ARAC_FAMILY_2"/>
    <property type="match status" value="1"/>
</dbReference>
<organism evidence="6 7">
    <name type="scientific">Paenibacillus eucommiae</name>
    <dbReference type="NCBI Taxonomy" id="1355755"/>
    <lineage>
        <taxon>Bacteria</taxon>
        <taxon>Bacillati</taxon>
        <taxon>Bacillota</taxon>
        <taxon>Bacilli</taxon>
        <taxon>Bacillales</taxon>
        <taxon>Paenibacillaceae</taxon>
        <taxon>Paenibacillus</taxon>
    </lineage>
</organism>
<dbReference type="SUPFAM" id="SSF46689">
    <property type="entry name" value="Homeodomain-like"/>
    <property type="match status" value="2"/>
</dbReference>
<dbReference type="Gene3D" id="1.10.10.60">
    <property type="entry name" value="Homeodomain-like"/>
    <property type="match status" value="2"/>
</dbReference>
<evidence type="ECO:0000313" key="7">
    <source>
        <dbReference type="Proteomes" id="UP001519287"/>
    </source>
</evidence>
<keyword evidence="4" id="KW-1133">Transmembrane helix</keyword>
<dbReference type="PANTHER" id="PTHR43280:SF10">
    <property type="entry name" value="REGULATORY PROTEIN POCR"/>
    <property type="match status" value="1"/>
</dbReference>
<dbReference type="PROSITE" id="PS00041">
    <property type="entry name" value="HTH_ARAC_FAMILY_1"/>
    <property type="match status" value="1"/>
</dbReference>
<keyword evidence="4" id="KW-0472">Membrane</keyword>
<accession>A0ABS4IQS7</accession>
<feature type="domain" description="HTH araC/xylS-type" evidence="5">
    <location>
        <begin position="636"/>
        <end position="734"/>
    </location>
</feature>
<dbReference type="Pfam" id="PF12833">
    <property type="entry name" value="HTH_18"/>
    <property type="match status" value="1"/>
</dbReference>
<keyword evidence="2" id="KW-0238">DNA-binding</keyword>
<keyword evidence="3" id="KW-0804">Transcription</keyword>
<sequence>MKYRTKFKNNVLTLMIISYSIFAVIIVGVIGIFLFTRANDIMVREISAESKYRLEKMSDFTEQSLLNKYEETFLNKTLPSIEKPSEQELFYFLNNPIKDNQFRIVQLVQNLNNSIYTFTETDNITLFFKKDNFLVDHEYFYESPQSHFDTAFIDELPSIEPYHWFHRTSANGKDLLTYVYTLPYKATGERIQGYMYIDISLPKMTLLYQDMLQASKENIYIFDENHNLLLSALPQSEHDMQLIEKLKKDTKSDFLLDKGDGQENVVSYLPPAASKQGWSYVMIRPMNNFALLAKNFKAEILLICIIVLIFGLIFSYFLSRRFYMPLKKLLFNIRNLYDVPKPFQPNNEYKTLDNAILFLEKKITHLEDEVKTKQLIQILNGSISNLKGDLKIPLNCSYIVTMIKTASGAAEEIKAQFDRMCHSYHYESVVTRDDEIVVLFFEEIAMMESGGGGFMKWIEEDLKKFFAIMNQTGDSFKCAVGSAEFSLDRIHLSYRNANEVFQYFFLYPDRKMLSYLDISERQGLVGLFKYNLFENALKAGNREALDGFLSDFAQSLCSQAVTMEAVELSLNQLVNTLAQVMVEWNAVEKYISISDLFANYKKISLHETIQGIREICNELILQLEAHSINSHEEVILELKQYIDSHLDEDISLDLLSQKASLSPSYISTLFGTVMKVSFSEYMTKRRLHRAAELLRNERTAVKDIAAQVGYRNVQYFCTKFKEHYAVTPIQYRNSRKIVVDQDPAKAVPNGE</sequence>
<keyword evidence="1" id="KW-0805">Transcription regulation</keyword>
<gene>
    <name evidence="6" type="ORF">J2Z66_001527</name>
</gene>
<evidence type="ECO:0000256" key="3">
    <source>
        <dbReference type="ARBA" id="ARBA00023163"/>
    </source>
</evidence>
<dbReference type="PANTHER" id="PTHR43280">
    <property type="entry name" value="ARAC-FAMILY TRANSCRIPTIONAL REGULATOR"/>
    <property type="match status" value="1"/>
</dbReference>
<evidence type="ECO:0000259" key="5">
    <source>
        <dbReference type="PROSITE" id="PS01124"/>
    </source>
</evidence>
<comment type="caution">
    <text evidence="6">The sequence shown here is derived from an EMBL/GenBank/DDBJ whole genome shotgun (WGS) entry which is preliminary data.</text>
</comment>
<evidence type="ECO:0000256" key="4">
    <source>
        <dbReference type="SAM" id="Phobius"/>
    </source>
</evidence>
<dbReference type="InterPro" id="IPR020449">
    <property type="entry name" value="Tscrpt_reg_AraC-type_HTH"/>
</dbReference>
<evidence type="ECO:0000256" key="2">
    <source>
        <dbReference type="ARBA" id="ARBA00023125"/>
    </source>
</evidence>
<keyword evidence="4" id="KW-0812">Transmembrane</keyword>
<reference evidence="6 7" key="1">
    <citation type="submission" date="2021-03" db="EMBL/GenBank/DDBJ databases">
        <title>Genomic Encyclopedia of Type Strains, Phase IV (KMG-IV): sequencing the most valuable type-strain genomes for metagenomic binning, comparative biology and taxonomic classification.</title>
        <authorList>
            <person name="Goeker M."/>
        </authorList>
    </citation>
    <scope>NUCLEOTIDE SEQUENCE [LARGE SCALE GENOMIC DNA]</scope>
    <source>
        <strain evidence="6 7">DSM 26048</strain>
    </source>
</reference>
<keyword evidence="7" id="KW-1185">Reference proteome</keyword>
<dbReference type="InterPro" id="IPR018062">
    <property type="entry name" value="HTH_AraC-typ_CS"/>
</dbReference>
<dbReference type="SMART" id="SM00342">
    <property type="entry name" value="HTH_ARAC"/>
    <property type="match status" value="1"/>
</dbReference>
<protein>
    <submittedName>
        <fullName evidence="6">AraC-like DNA-binding protein</fullName>
    </submittedName>
</protein>
<evidence type="ECO:0000313" key="6">
    <source>
        <dbReference type="EMBL" id="MBP1989929.1"/>
    </source>
</evidence>
<dbReference type="InterPro" id="IPR009057">
    <property type="entry name" value="Homeodomain-like_sf"/>
</dbReference>
<evidence type="ECO:0000256" key="1">
    <source>
        <dbReference type="ARBA" id="ARBA00023015"/>
    </source>
</evidence>
<dbReference type="EMBL" id="JAGGLB010000003">
    <property type="protein sequence ID" value="MBP1989929.1"/>
    <property type="molecule type" value="Genomic_DNA"/>
</dbReference>
<feature type="transmembrane region" description="Helical" evidence="4">
    <location>
        <begin position="12"/>
        <end position="35"/>
    </location>
</feature>
<dbReference type="RefSeq" id="WP_209970700.1">
    <property type="nucleotide sequence ID" value="NZ_JAGGLB010000003.1"/>
</dbReference>
<proteinExistence type="predicted"/>